<dbReference type="GO" id="GO:0005886">
    <property type="term" value="C:plasma membrane"/>
    <property type="evidence" value="ECO:0007669"/>
    <property type="project" value="UniProtKB-SubCell"/>
</dbReference>
<keyword evidence="6" id="KW-0813">Transport</keyword>
<comment type="similarity">
    <text evidence="6">Belongs to the exbB/tolQ family.</text>
</comment>
<dbReference type="InterPro" id="IPR002898">
    <property type="entry name" value="MotA_ExbB_proton_chnl"/>
</dbReference>
<evidence type="ECO:0000313" key="9">
    <source>
        <dbReference type="EMBL" id="ELP34648.1"/>
    </source>
</evidence>
<evidence type="ECO:0000256" key="6">
    <source>
        <dbReference type="RuleBase" id="RU004057"/>
    </source>
</evidence>
<evidence type="ECO:0000256" key="4">
    <source>
        <dbReference type="ARBA" id="ARBA00022989"/>
    </source>
</evidence>
<organism evidence="9 10">
    <name type="scientific">Rhodopirellula baltica SWK14</name>
    <dbReference type="NCBI Taxonomy" id="993516"/>
    <lineage>
        <taxon>Bacteria</taxon>
        <taxon>Pseudomonadati</taxon>
        <taxon>Planctomycetota</taxon>
        <taxon>Planctomycetia</taxon>
        <taxon>Pirellulales</taxon>
        <taxon>Pirellulaceae</taxon>
        <taxon>Rhodopirellula</taxon>
    </lineage>
</organism>
<reference evidence="9 10" key="1">
    <citation type="journal article" date="2013" name="Mar. Genomics">
        <title>Expression of sulfatases in Rhodopirellula baltica and the diversity of sulfatases in the genus Rhodopirellula.</title>
        <authorList>
            <person name="Wegner C.E."/>
            <person name="Richter-Heitmann T."/>
            <person name="Klindworth A."/>
            <person name="Klockow C."/>
            <person name="Richter M."/>
            <person name="Achstetter T."/>
            <person name="Glockner F.O."/>
            <person name="Harder J."/>
        </authorList>
    </citation>
    <scope>NUCLEOTIDE SEQUENCE [LARGE SCALE GENOMIC DNA]</scope>
    <source>
        <strain evidence="9 10">SWK14</strain>
    </source>
</reference>
<keyword evidence="6" id="KW-0653">Protein transport</keyword>
<name>L7CKY8_RHOBT</name>
<dbReference type="GO" id="GO:0015031">
    <property type="term" value="P:protein transport"/>
    <property type="evidence" value="ECO:0007669"/>
    <property type="project" value="UniProtKB-KW"/>
</dbReference>
<feature type="transmembrane region" description="Helical" evidence="7">
    <location>
        <begin position="34"/>
        <end position="53"/>
    </location>
</feature>
<dbReference type="EMBL" id="AMWG01000026">
    <property type="protein sequence ID" value="ELP34648.1"/>
    <property type="molecule type" value="Genomic_DNA"/>
</dbReference>
<evidence type="ECO:0000256" key="2">
    <source>
        <dbReference type="ARBA" id="ARBA00022475"/>
    </source>
</evidence>
<feature type="transmembrane region" description="Helical" evidence="7">
    <location>
        <begin position="73"/>
        <end position="95"/>
    </location>
</feature>
<evidence type="ECO:0000256" key="3">
    <source>
        <dbReference type="ARBA" id="ARBA00022692"/>
    </source>
</evidence>
<keyword evidence="2" id="KW-1003">Cell membrane</keyword>
<comment type="caution">
    <text evidence="9">The sequence shown here is derived from an EMBL/GenBank/DDBJ whole genome shotgun (WGS) entry which is preliminary data.</text>
</comment>
<sequence length="131" mass="13423">MLRGRGTDHRCILAALERSLLSELHPMALTAKTLPAMGLVGTCIGMIGVINAIGDGAVNASDTEALTQAVGNALPSMGIAISTTLAAAFIGSVLLSGLVSVATQKVTLFVDELDAQLDLFPFPKNEGESDA</sequence>
<keyword evidence="4 7" id="KW-1133">Transmembrane helix</keyword>
<evidence type="ECO:0000259" key="8">
    <source>
        <dbReference type="Pfam" id="PF01618"/>
    </source>
</evidence>
<dbReference type="Proteomes" id="UP000010959">
    <property type="component" value="Unassembled WGS sequence"/>
</dbReference>
<accession>L7CKY8</accession>
<feature type="domain" description="MotA/TolQ/ExbB proton channel" evidence="8">
    <location>
        <begin position="16"/>
        <end position="90"/>
    </location>
</feature>
<keyword evidence="5 7" id="KW-0472">Membrane</keyword>
<keyword evidence="3 7" id="KW-0812">Transmembrane</keyword>
<comment type="subcellular location">
    <subcellularLocation>
        <location evidence="1">Cell membrane</location>
        <topology evidence="1">Multi-pass membrane protein</topology>
    </subcellularLocation>
    <subcellularLocation>
        <location evidence="6">Membrane</location>
        <topology evidence="6">Multi-pass membrane protein</topology>
    </subcellularLocation>
</comment>
<evidence type="ECO:0000256" key="7">
    <source>
        <dbReference type="SAM" id="Phobius"/>
    </source>
</evidence>
<gene>
    <name evidence="9" type="ORF">RBSWK_01435</name>
</gene>
<evidence type="ECO:0000313" key="10">
    <source>
        <dbReference type="Proteomes" id="UP000010959"/>
    </source>
</evidence>
<proteinExistence type="inferred from homology"/>
<evidence type="ECO:0000256" key="5">
    <source>
        <dbReference type="ARBA" id="ARBA00023136"/>
    </source>
</evidence>
<dbReference type="PATRIC" id="fig|993516.3.peg.1512"/>
<dbReference type="AlphaFoldDB" id="L7CKY8"/>
<dbReference type="Pfam" id="PF01618">
    <property type="entry name" value="MotA_ExbB"/>
    <property type="match status" value="1"/>
</dbReference>
<evidence type="ECO:0000256" key="1">
    <source>
        <dbReference type="ARBA" id="ARBA00004651"/>
    </source>
</evidence>
<protein>
    <recommendedName>
        <fullName evidence="8">MotA/TolQ/ExbB proton channel domain-containing protein</fullName>
    </recommendedName>
</protein>